<evidence type="ECO:0000259" key="4">
    <source>
        <dbReference type="PROSITE" id="PS50011"/>
    </source>
</evidence>
<feature type="domain" description="Protein kinase" evidence="4">
    <location>
        <begin position="11"/>
        <end position="290"/>
    </location>
</feature>
<proteinExistence type="predicted"/>
<dbReference type="SMART" id="SM00220">
    <property type="entry name" value="S_TKc"/>
    <property type="match status" value="1"/>
</dbReference>
<protein>
    <recommendedName>
        <fullName evidence="1">non-specific serine/threonine protein kinase</fullName>
        <ecNumber evidence="1">2.7.11.1</ecNumber>
    </recommendedName>
</protein>
<dbReference type="Pfam" id="PF00069">
    <property type="entry name" value="Pkinase"/>
    <property type="match status" value="1"/>
</dbReference>
<evidence type="ECO:0000313" key="5">
    <source>
        <dbReference type="EMBL" id="QHT29805.1"/>
    </source>
</evidence>
<dbReference type="InterPro" id="IPR050235">
    <property type="entry name" value="CK1_Ser-Thr_kinase"/>
</dbReference>
<dbReference type="InterPro" id="IPR017441">
    <property type="entry name" value="Protein_kinase_ATP_BS"/>
</dbReference>
<evidence type="ECO:0000256" key="2">
    <source>
        <dbReference type="ARBA" id="ARBA00022741"/>
    </source>
</evidence>
<dbReference type="GO" id="GO:0004674">
    <property type="term" value="F:protein serine/threonine kinase activity"/>
    <property type="evidence" value="ECO:0007669"/>
    <property type="project" value="UniProtKB-EC"/>
</dbReference>
<evidence type="ECO:0000256" key="3">
    <source>
        <dbReference type="ARBA" id="ARBA00022840"/>
    </source>
</evidence>
<keyword evidence="3" id="KW-0067">ATP-binding</keyword>
<dbReference type="Gene3D" id="1.10.510.10">
    <property type="entry name" value="Transferase(Phosphotransferase) domain 1"/>
    <property type="match status" value="1"/>
</dbReference>
<dbReference type="SUPFAM" id="SSF56112">
    <property type="entry name" value="Protein kinase-like (PK-like)"/>
    <property type="match status" value="1"/>
</dbReference>
<dbReference type="PANTHER" id="PTHR11909">
    <property type="entry name" value="CASEIN KINASE-RELATED"/>
    <property type="match status" value="1"/>
</dbReference>
<dbReference type="EMBL" id="MN738882">
    <property type="protein sequence ID" value="QHT29805.1"/>
    <property type="molecule type" value="Genomic_DNA"/>
</dbReference>
<organism evidence="5">
    <name type="scientific">viral metagenome</name>
    <dbReference type="NCBI Taxonomy" id="1070528"/>
    <lineage>
        <taxon>unclassified sequences</taxon>
        <taxon>metagenomes</taxon>
        <taxon>organismal metagenomes</taxon>
    </lineage>
</organism>
<accession>A0A6C0ER85</accession>
<dbReference type="PROSITE" id="PS00108">
    <property type="entry name" value="PROTEIN_KINASE_ST"/>
    <property type="match status" value="1"/>
</dbReference>
<dbReference type="PROSITE" id="PS50011">
    <property type="entry name" value="PROTEIN_KINASE_DOM"/>
    <property type="match status" value="1"/>
</dbReference>
<dbReference type="PROSITE" id="PS00107">
    <property type="entry name" value="PROTEIN_KINASE_ATP"/>
    <property type="match status" value="1"/>
</dbReference>
<dbReference type="EC" id="2.7.11.1" evidence="1"/>
<dbReference type="InterPro" id="IPR011009">
    <property type="entry name" value="Kinase-like_dom_sf"/>
</dbReference>
<keyword evidence="2" id="KW-0547">Nucleotide-binding</keyword>
<dbReference type="InterPro" id="IPR000719">
    <property type="entry name" value="Prot_kinase_dom"/>
</dbReference>
<evidence type="ECO:0000256" key="1">
    <source>
        <dbReference type="ARBA" id="ARBA00012513"/>
    </source>
</evidence>
<dbReference type="AlphaFoldDB" id="A0A6C0ER85"/>
<reference evidence="5" key="1">
    <citation type="journal article" date="2020" name="Nature">
        <title>Giant virus diversity and host interactions through global metagenomics.</title>
        <authorList>
            <person name="Schulz F."/>
            <person name="Roux S."/>
            <person name="Paez-Espino D."/>
            <person name="Jungbluth S."/>
            <person name="Walsh D.A."/>
            <person name="Denef V.J."/>
            <person name="McMahon K.D."/>
            <person name="Konstantinidis K.T."/>
            <person name="Eloe-Fadrosh E.A."/>
            <person name="Kyrpides N.C."/>
            <person name="Woyke T."/>
        </authorList>
    </citation>
    <scope>NUCLEOTIDE SEQUENCE</scope>
    <source>
        <strain evidence="5">GVMAG-M-3300009068-24</strain>
    </source>
</reference>
<dbReference type="GO" id="GO:0005524">
    <property type="term" value="F:ATP binding"/>
    <property type="evidence" value="ECO:0007669"/>
    <property type="project" value="UniProtKB-KW"/>
</dbReference>
<sequence>MEGTMLIRDRYQIMDVLGRGSFGTVYLAKDWQASSPSSAQVAIKCDYTESQVLRHETTMLNYLHQRVSKRRREGLAVPKVLWYGVVETTPMLAIPYYSGGSLTRWVQKHAPLTYEVIHRKTQQILNVLREVHALFVVHRDLKPDNILLNDQGEPVLADFGLATFYVDGLTGKHLPKSAEPAKTVVGSPLYASVFSHLGIRNSRRDDCLQVGYIALYMALGGQLPWEHVNDDAPVAPGEEDPLHVQRNRALYLTKRNIRCDFPGWNRYMQGCMELAYDAAPPYVFPAEDAS</sequence>
<name>A0A6C0ER85_9ZZZZ</name>
<dbReference type="InterPro" id="IPR008271">
    <property type="entry name" value="Ser/Thr_kinase_AS"/>
</dbReference>